<reference evidence="1 2" key="1">
    <citation type="journal article" date="2008" name="Virology">
        <title>Characterization of Pseudomonas chlororaphis myovirus 201varphi2-1 via genomic sequencing, mass spectrometry, and electron microscopy.</title>
        <authorList>
            <person name="Thomas J.A."/>
            <person name="Rolando M.R."/>
            <person name="Carroll C.A."/>
            <person name="Shen P.S."/>
            <person name="Belnap D.M."/>
            <person name="Weintraub S.T."/>
            <person name="Serwer P."/>
            <person name="Hardies S.C."/>
        </authorList>
    </citation>
    <scope>NUCLEOTIDE SEQUENCE</scope>
</reference>
<accession>B3FJK6</accession>
<dbReference type="KEGG" id="vg:6372604"/>
<gene>
    <name evidence="1" type="ORF">201phi2-1p345</name>
</gene>
<evidence type="ECO:0000313" key="2">
    <source>
        <dbReference type="Proteomes" id="UP000002421"/>
    </source>
</evidence>
<dbReference type="RefSeq" id="YP_001957067.1">
    <property type="nucleotide sequence ID" value="NC_010821.1"/>
</dbReference>
<keyword evidence="2" id="KW-1185">Reference proteome</keyword>
<dbReference type="EMBL" id="EU197055">
    <property type="protein sequence ID" value="ABY63171.1"/>
    <property type="molecule type" value="Genomic_DNA"/>
</dbReference>
<dbReference type="Proteomes" id="UP000002421">
    <property type="component" value="Segment"/>
</dbReference>
<organism evidence="1 2">
    <name type="scientific">Pseudomonas phage 201phi2-1</name>
    <name type="common">Pseudomonas chlororaphis phage 201phi2-1</name>
    <dbReference type="NCBI Taxonomy" id="198110"/>
    <lineage>
        <taxon>Viruses</taxon>
        <taxon>Duplodnaviria</taxon>
        <taxon>Heunggongvirae</taxon>
        <taxon>Uroviricota</taxon>
        <taxon>Caudoviricetes</taxon>
        <taxon>Chimalliviridae</taxon>
        <taxon>Serwervirus</taxon>
        <taxon>Serwervirus 201phi21</taxon>
    </lineage>
</organism>
<organismHost>
    <name type="scientific">Pseudomonas chlororaphis</name>
    <dbReference type="NCBI Taxonomy" id="587753"/>
</organismHost>
<sequence>MIPFKDADQWRISEGYADMTVINTGGCENFATDMLHHIPNGELIGTENVVCWDHTDTWPGGHCWIYDGDKHYDSEALDGVDDWRQLPFFSTRLKELREVTECDCPQVCFVKVNK</sequence>
<protein>
    <submittedName>
        <fullName evidence="1">Uncharacterized protein</fullName>
    </submittedName>
</protein>
<evidence type="ECO:0000313" key="1">
    <source>
        <dbReference type="EMBL" id="ABY63171.1"/>
    </source>
</evidence>
<name>B3FJK6_BP201</name>
<proteinExistence type="predicted"/>